<evidence type="ECO:0000256" key="1">
    <source>
        <dbReference type="SAM" id="Phobius"/>
    </source>
</evidence>
<organism evidence="2 3">
    <name type="scientific">Aurantiacibacter luteus</name>
    <dbReference type="NCBI Taxonomy" id="1581420"/>
    <lineage>
        <taxon>Bacteria</taxon>
        <taxon>Pseudomonadati</taxon>
        <taxon>Pseudomonadota</taxon>
        <taxon>Alphaproteobacteria</taxon>
        <taxon>Sphingomonadales</taxon>
        <taxon>Erythrobacteraceae</taxon>
        <taxon>Aurantiacibacter</taxon>
    </lineage>
</organism>
<dbReference type="Proteomes" id="UP000053464">
    <property type="component" value="Unassembled WGS sequence"/>
</dbReference>
<keyword evidence="1" id="KW-0812">Transmembrane</keyword>
<feature type="transmembrane region" description="Helical" evidence="1">
    <location>
        <begin position="53"/>
        <end position="74"/>
    </location>
</feature>
<evidence type="ECO:0000313" key="2">
    <source>
        <dbReference type="EMBL" id="KLE35574.1"/>
    </source>
</evidence>
<dbReference type="AlphaFoldDB" id="A0A0G9MYA2"/>
<protein>
    <recommendedName>
        <fullName evidence="4">Tryptophan-rich sensory protein</fullName>
    </recommendedName>
</protein>
<keyword evidence="1" id="KW-1133">Transmembrane helix</keyword>
<feature type="transmembrane region" description="Helical" evidence="1">
    <location>
        <begin position="109"/>
        <end position="132"/>
    </location>
</feature>
<comment type="caution">
    <text evidence="2">The sequence shown here is derived from an EMBL/GenBank/DDBJ whole genome shotgun (WGS) entry which is preliminary data.</text>
</comment>
<proteinExistence type="predicted"/>
<dbReference type="PANTHER" id="PTHR33802:SF1">
    <property type="entry name" value="XK-RELATED PROTEIN"/>
    <property type="match status" value="1"/>
</dbReference>
<reference evidence="2 3" key="1">
    <citation type="submission" date="2015-04" db="EMBL/GenBank/DDBJ databases">
        <title>The draft genome sequence of Erythrobacter luteus KA37.</title>
        <authorList>
            <person name="Zhuang L."/>
            <person name="Liu Y."/>
            <person name="Shao Z."/>
        </authorList>
    </citation>
    <scope>NUCLEOTIDE SEQUENCE [LARGE SCALE GENOMIC DNA]</scope>
    <source>
        <strain evidence="2 3">KA37</strain>
    </source>
</reference>
<dbReference type="PATRIC" id="fig|1581420.6.peg.792"/>
<evidence type="ECO:0000313" key="3">
    <source>
        <dbReference type="Proteomes" id="UP000053464"/>
    </source>
</evidence>
<feature type="transmembrane region" description="Helical" evidence="1">
    <location>
        <begin position="229"/>
        <end position="247"/>
    </location>
</feature>
<dbReference type="OrthoDB" id="5189031at2"/>
<feature type="transmembrane region" description="Helical" evidence="1">
    <location>
        <begin position="144"/>
        <end position="174"/>
    </location>
</feature>
<sequence>MIANPTRSTAQRIAIILAVFFQIGASFLPSLGIGEQIGSRSDEVRSLITPAGWAFAIWGPLYLGSVLLAIYQALPAQRDSDLLARIGWPAAGVFAANGLWALYTQLNALTAVSVIIIATGLACVLTAYRRLVDFERPFTTAERWLVMLPLSALAAWLTAATIVNITSTAIFYGIGGDGQYPSIAAAIIVVGGIIASLAIWRGRGNPVYALVFCWALLAIYLAGGQRAALIALAAIAAAALVIGATALKLRDPASRVKWLG</sequence>
<dbReference type="STRING" id="1581420.AAW00_03920"/>
<feature type="transmembrane region" description="Helical" evidence="1">
    <location>
        <begin position="207"/>
        <end position="223"/>
    </location>
</feature>
<keyword evidence="3" id="KW-1185">Reference proteome</keyword>
<dbReference type="PANTHER" id="PTHR33802">
    <property type="entry name" value="SI:CH211-161H7.5-RELATED"/>
    <property type="match status" value="1"/>
</dbReference>
<gene>
    <name evidence="2" type="ORF">AAW00_03920</name>
</gene>
<feature type="transmembrane region" description="Helical" evidence="1">
    <location>
        <begin position="180"/>
        <end position="200"/>
    </location>
</feature>
<feature type="transmembrane region" description="Helical" evidence="1">
    <location>
        <begin position="12"/>
        <end position="33"/>
    </location>
</feature>
<evidence type="ECO:0008006" key="4">
    <source>
        <dbReference type="Google" id="ProtNLM"/>
    </source>
</evidence>
<name>A0A0G9MYA2_9SPHN</name>
<feature type="transmembrane region" description="Helical" evidence="1">
    <location>
        <begin position="86"/>
        <end position="103"/>
    </location>
</feature>
<accession>A0A0G9MYA2</accession>
<keyword evidence="1" id="KW-0472">Membrane</keyword>
<dbReference type="EMBL" id="LBHB01000001">
    <property type="protein sequence ID" value="KLE35574.1"/>
    <property type="molecule type" value="Genomic_DNA"/>
</dbReference>
<dbReference type="RefSeq" id="WP_047002977.1">
    <property type="nucleotide sequence ID" value="NZ_LBHB01000001.1"/>
</dbReference>